<dbReference type="AlphaFoldDB" id="A0A369W0C1"/>
<dbReference type="PROSITE" id="PS51118">
    <property type="entry name" value="HTH_HXLR"/>
    <property type="match status" value="1"/>
</dbReference>
<evidence type="ECO:0000256" key="1">
    <source>
        <dbReference type="ARBA" id="ARBA00023015"/>
    </source>
</evidence>
<dbReference type="EMBL" id="QQNB01000001">
    <property type="protein sequence ID" value="RDE07367.1"/>
    <property type="molecule type" value="Genomic_DNA"/>
</dbReference>
<dbReference type="InterPro" id="IPR036388">
    <property type="entry name" value="WH-like_DNA-bd_sf"/>
</dbReference>
<proteinExistence type="predicted"/>
<dbReference type="GO" id="GO:0003677">
    <property type="term" value="F:DNA binding"/>
    <property type="evidence" value="ECO:0007669"/>
    <property type="project" value="UniProtKB-KW"/>
</dbReference>
<dbReference type="Proteomes" id="UP000253918">
    <property type="component" value="Unassembled WGS sequence"/>
</dbReference>
<dbReference type="SUPFAM" id="SSF46785">
    <property type="entry name" value="Winged helix' DNA-binding domain"/>
    <property type="match status" value="1"/>
</dbReference>
<dbReference type="InterPro" id="IPR011991">
    <property type="entry name" value="ArsR-like_HTH"/>
</dbReference>
<feature type="domain" description="HTH hxlR-type" evidence="4">
    <location>
        <begin position="10"/>
        <end position="114"/>
    </location>
</feature>
<keyword evidence="6" id="KW-1185">Reference proteome</keyword>
<evidence type="ECO:0000313" key="5">
    <source>
        <dbReference type="EMBL" id="RDE07367.1"/>
    </source>
</evidence>
<keyword evidence="2" id="KW-0238">DNA-binding</keyword>
<dbReference type="InterPro" id="IPR002577">
    <property type="entry name" value="HTH_HxlR"/>
</dbReference>
<name>A0A369W0C1_9SPHN</name>
<gene>
    <name evidence="5" type="ORF">DVW87_07040</name>
</gene>
<dbReference type="InterPro" id="IPR036390">
    <property type="entry name" value="WH_DNA-bd_sf"/>
</dbReference>
<dbReference type="PANTHER" id="PTHR33204:SF39">
    <property type="entry name" value="TRANSCRIPTIONAL REGULATORY PROTEIN"/>
    <property type="match status" value="1"/>
</dbReference>
<keyword evidence="3" id="KW-0804">Transcription</keyword>
<reference evidence="5 6" key="1">
    <citation type="submission" date="2018-07" db="EMBL/GenBank/DDBJ databases">
        <title>a novel species of Sphingomonas isolated from the rhizosphere soil of Araceae plant.</title>
        <authorList>
            <person name="Zhiyong W."/>
            <person name="Qinglan Z."/>
            <person name="Zhiwei F."/>
            <person name="Ding X."/>
            <person name="Gejiao W."/>
            <person name="Shixue Z."/>
        </authorList>
    </citation>
    <scope>NUCLEOTIDE SEQUENCE [LARGE SCALE GENOMIC DNA]</scope>
    <source>
        <strain evidence="5 6">WZY 27</strain>
    </source>
</reference>
<keyword evidence="1" id="KW-0805">Transcription regulation</keyword>
<dbReference type="GO" id="GO:0006355">
    <property type="term" value="P:regulation of DNA-templated transcription"/>
    <property type="evidence" value="ECO:0007669"/>
    <property type="project" value="UniProtKB-ARBA"/>
</dbReference>
<evidence type="ECO:0000256" key="2">
    <source>
        <dbReference type="ARBA" id="ARBA00023125"/>
    </source>
</evidence>
<sequence>MAIPPPFDDAPPELSAGARILMAHLSDKWTLPILVHLCQGPLRFNALRRCVGPVTPKALVQTLRRLERSGIVSRRIVPGSPPGVEYQGTELGFSLAPAIRALLHWASMNFDAIEQAQTDFDARN</sequence>
<comment type="caution">
    <text evidence="5">The sequence shown here is derived from an EMBL/GenBank/DDBJ whole genome shotgun (WGS) entry which is preliminary data.</text>
</comment>
<dbReference type="PANTHER" id="PTHR33204">
    <property type="entry name" value="TRANSCRIPTIONAL REGULATOR, MARR FAMILY"/>
    <property type="match status" value="1"/>
</dbReference>
<dbReference type="Gene3D" id="1.10.10.10">
    <property type="entry name" value="Winged helix-like DNA-binding domain superfamily/Winged helix DNA-binding domain"/>
    <property type="match status" value="1"/>
</dbReference>
<dbReference type="OrthoDB" id="9800350at2"/>
<organism evidence="5 6">
    <name type="scientific">Sphingomonas aracearum</name>
    <dbReference type="NCBI Taxonomy" id="2283317"/>
    <lineage>
        <taxon>Bacteria</taxon>
        <taxon>Pseudomonadati</taxon>
        <taxon>Pseudomonadota</taxon>
        <taxon>Alphaproteobacteria</taxon>
        <taxon>Sphingomonadales</taxon>
        <taxon>Sphingomonadaceae</taxon>
        <taxon>Sphingomonas</taxon>
    </lineage>
</organism>
<protein>
    <submittedName>
        <fullName evidence="5">Transcriptional regulator</fullName>
    </submittedName>
</protein>
<accession>A0A369W0C1</accession>
<dbReference type="Pfam" id="PF01638">
    <property type="entry name" value="HxlR"/>
    <property type="match status" value="1"/>
</dbReference>
<dbReference type="CDD" id="cd00090">
    <property type="entry name" value="HTH_ARSR"/>
    <property type="match status" value="1"/>
</dbReference>
<evidence type="ECO:0000256" key="3">
    <source>
        <dbReference type="ARBA" id="ARBA00023163"/>
    </source>
</evidence>
<evidence type="ECO:0000259" key="4">
    <source>
        <dbReference type="PROSITE" id="PS51118"/>
    </source>
</evidence>
<dbReference type="RefSeq" id="WP_114686947.1">
    <property type="nucleotide sequence ID" value="NZ_QQNB01000001.1"/>
</dbReference>
<evidence type="ECO:0000313" key="6">
    <source>
        <dbReference type="Proteomes" id="UP000253918"/>
    </source>
</evidence>